<keyword evidence="20" id="KW-1185">Reference proteome</keyword>
<evidence type="ECO:0000256" key="12">
    <source>
        <dbReference type="SAM" id="MobiDB-lite"/>
    </source>
</evidence>
<comment type="similarity">
    <text evidence="2">Belongs to the neurexin family.</text>
</comment>
<keyword evidence="9 11" id="KW-1015">Disulfide bond</keyword>
<dbReference type="GeneTree" id="ENSGT00940000160228"/>
<dbReference type="InterPro" id="IPR000421">
    <property type="entry name" value="FA58C"/>
</dbReference>
<evidence type="ECO:0000259" key="17">
    <source>
        <dbReference type="PROSITE" id="PS50026"/>
    </source>
</evidence>
<sequence>MDLGTKRVAWIIAHVALLLSISYGTTGEEVCDRPLVSSLPPSSFRSSSQLSTSHAPGFAKLNRRDGAGGWSPIISDRYQWLEVDLGERTKITAVATQGRYGSSDWLTSYLLMFSDTGHNWRQYRQEDSIGSFPGNSNADSVVHYKLQQPAIARFIRLIPLDWNPNGRIGLRLETYGCPYTSDVVSFDGGSSGLLYWLTSGLKRTSRDVVTLKFKALRNSGTLLQAEGQEGLSLSLELERGKLLLLLRQGRTSSTEPQRLVSLGSLLDDQHWHHVAVERRGSHLNLTVDKHTERVQIPADFSHWSIEQLSLGAVQSEVSQKPVTSKKNFNGCLENLLYNGHNLIELAKNKKQQVTISGNVTFSCAEPVSVAVTFTGPESFLQLPGTTMSSSGGVSIGFQFRTWNKKGLLLSFELPQQGGVAWLYLSEARLQLQIHKSGRALLELSAGASLNDGQWHSVELNSRQGRLTITVDKEERDSSQASPSFPVTVESHLFFGGCPVEDGSQKCRNLFSVFQGCMRLFTVDNQNLDLIKVQEKQLGNYSNLQIDICGIIDRCSPSPCEHGGPCSQSWTVFHCNCSDSGYSGATCHSSVYEQSCEAYKHNGNTSGHFYIDVDGSGPIKPQLVYCNMTEENTWMVIQHNNTELTRLRPFTGVNQYSIHFDYSSEEEQLLAVIKQSEHCEQELSYHCKMSRLLNTPEGSPLSWWFGGPGAGRVQTYWGGAQPGSQQCACGLEGDCVDLQHYCNCDADRMEWTEDSGLLTHKESLPVRSLVLGDIQRPGSEAVYRVGPLQCHGDRNFWNAAFFDKETSYLHFPTFHGELSADISFLFKTMASSGVFLENLGIKDFIRIELSSSTQVVFSFDVGNGPLEVRVESSFPLNDNRWHRVRAERNVKEASLRLDELPVATQEAPADGHFHLQLNSQLFIGGTASRQKGFRGCIRSLQLNGVTLDLEERAKITPGVQPGCPGHCSSYGSLCQNHGRCVERANGFHCDCNLSAYTGVFCQTEVSASFKSGTSVSYTFKEPYEMSRNSSALPSSIYSDMTLRGENVSLSFRTNQSPALLLYISSYYREYLAVLINKHDKLEVRYKLDSSRDTEVLRSKVRSLANGQLHTVSIRRLTDSVSVQIDQNSREDFNLTSDGEFNAIKSLVLGRVHESDDLDADLSRLASLGFTGCLSVVHFNTISPLKEALLRPNSSPVIITGPLAQSNCGSAASANSYSAENTHHLSDQSGSVGSGVPLVNSIRIDSALIGGVIAVVIFVIVTALAITARFLYRRKDTYRNKEVKGVKQEDSQDFPFNNQADSQNLSTENPKEYFI</sequence>
<dbReference type="Proteomes" id="UP000264840">
    <property type="component" value="Unplaced"/>
</dbReference>
<dbReference type="PROSITE" id="PS50022">
    <property type="entry name" value="FA58C_3"/>
    <property type="match status" value="1"/>
</dbReference>
<evidence type="ECO:0000256" key="6">
    <source>
        <dbReference type="ARBA" id="ARBA00022737"/>
    </source>
</evidence>
<dbReference type="PANTHER" id="PTHR15036:SF40">
    <property type="entry name" value="CONTACTIN-ASSOCIATED PROTEIN-LIKE 4"/>
    <property type="match status" value="1"/>
</dbReference>
<keyword evidence="3 10" id="KW-0245">EGF-like domain</keyword>
<dbReference type="SMART" id="SM00282">
    <property type="entry name" value="LamG"/>
    <property type="match status" value="4"/>
</dbReference>
<evidence type="ECO:0000256" key="13">
    <source>
        <dbReference type="SAM" id="Phobius"/>
    </source>
</evidence>
<dbReference type="Pfam" id="PF02210">
    <property type="entry name" value="Laminin_G_2"/>
    <property type="match status" value="4"/>
</dbReference>
<feature type="domain" description="Laminin G" evidence="16">
    <location>
        <begin position="183"/>
        <end position="363"/>
    </location>
</feature>
<feature type="signal peptide" evidence="14">
    <location>
        <begin position="1"/>
        <end position="27"/>
    </location>
</feature>
<dbReference type="InterPro" id="IPR000742">
    <property type="entry name" value="EGF"/>
</dbReference>
<dbReference type="Gene3D" id="2.60.120.260">
    <property type="entry name" value="Galactose-binding domain-like"/>
    <property type="match status" value="1"/>
</dbReference>
<feature type="domain" description="F5/8 type C" evidence="15">
    <location>
        <begin position="31"/>
        <end position="177"/>
    </location>
</feature>
<evidence type="ECO:0000256" key="9">
    <source>
        <dbReference type="ARBA" id="ARBA00023157"/>
    </source>
</evidence>
<keyword evidence="5 14" id="KW-0732">Signal</keyword>
<feature type="domain" description="Laminin G" evidence="16">
    <location>
        <begin position="797"/>
        <end position="962"/>
    </location>
</feature>
<proteinExistence type="inferred from homology"/>
<comment type="caution">
    <text evidence="10">Lacks conserved residue(s) required for the propagation of feature annotation.</text>
</comment>
<dbReference type="OrthoDB" id="26719at2759"/>
<dbReference type="SUPFAM" id="SSF49899">
    <property type="entry name" value="Concanavalin A-like lectins/glucanases"/>
    <property type="match status" value="4"/>
</dbReference>
<evidence type="ECO:0000256" key="10">
    <source>
        <dbReference type="PROSITE-ProRule" id="PRU00076"/>
    </source>
</evidence>
<dbReference type="GeneID" id="102292427"/>
<dbReference type="FunFam" id="2.60.120.200:FF:000026">
    <property type="entry name" value="contactin-associated protein-like 4 isoform X1"/>
    <property type="match status" value="1"/>
</dbReference>
<dbReference type="InterPro" id="IPR050372">
    <property type="entry name" value="Neurexin-related_CASP"/>
</dbReference>
<keyword evidence="8 13" id="KW-0472">Membrane</keyword>
<dbReference type="PROSITE" id="PS01285">
    <property type="entry name" value="FA58C_1"/>
    <property type="match status" value="1"/>
</dbReference>
<keyword evidence="4 13" id="KW-0812">Transmembrane</keyword>
<dbReference type="PROSITE" id="PS50026">
    <property type="entry name" value="EGF_3"/>
    <property type="match status" value="2"/>
</dbReference>
<evidence type="ECO:0000256" key="7">
    <source>
        <dbReference type="ARBA" id="ARBA00022989"/>
    </source>
</evidence>
<keyword evidence="6" id="KW-0677">Repeat</keyword>
<evidence type="ECO:0000256" key="3">
    <source>
        <dbReference type="ARBA" id="ARBA00022536"/>
    </source>
</evidence>
<feature type="region of interest" description="Disordered" evidence="12">
    <location>
        <begin position="1281"/>
        <end position="1313"/>
    </location>
</feature>
<dbReference type="STRING" id="8153.ENSHBUP00000007047"/>
<dbReference type="PROSITE" id="PS51406">
    <property type="entry name" value="FIBRINOGEN_C_2"/>
    <property type="match status" value="1"/>
</dbReference>
<dbReference type="SMART" id="SM00181">
    <property type="entry name" value="EGF"/>
    <property type="match status" value="2"/>
</dbReference>
<dbReference type="Ensembl" id="ENSHBUT00000004291.1">
    <property type="protein sequence ID" value="ENSHBUP00000007047.1"/>
    <property type="gene ID" value="ENSHBUG00000008516.1"/>
</dbReference>
<dbReference type="SUPFAM" id="SSF49785">
    <property type="entry name" value="Galactose-binding domain-like"/>
    <property type="match status" value="1"/>
</dbReference>
<feature type="domain" description="EGF-like" evidence="17">
    <location>
        <begin position="550"/>
        <end position="587"/>
    </location>
</feature>
<feature type="disulfide bond" evidence="11">
    <location>
        <begin position="935"/>
        <end position="962"/>
    </location>
</feature>
<dbReference type="Gene3D" id="2.60.120.1000">
    <property type="match status" value="1"/>
</dbReference>
<dbReference type="OMA" id="HISDRSG"/>
<organism evidence="19 20">
    <name type="scientific">Haplochromis burtoni</name>
    <name type="common">Burton's mouthbrooder</name>
    <name type="synonym">Chromis burtoni</name>
    <dbReference type="NCBI Taxonomy" id="8153"/>
    <lineage>
        <taxon>Eukaryota</taxon>
        <taxon>Metazoa</taxon>
        <taxon>Chordata</taxon>
        <taxon>Craniata</taxon>
        <taxon>Vertebrata</taxon>
        <taxon>Euteleostomi</taxon>
        <taxon>Actinopterygii</taxon>
        <taxon>Neopterygii</taxon>
        <taxon>Teleostei</taxon>
        <taxon>Neoteleostei</taxon>
        <taxon>Acanthomorphata</taxon>
        <taxon>Ovalentaria</taxon>
        <taxon>Cichlomorphae</taxon>
        <taxon>Cichliformes</taxon>
        <taxon>Cichlidae</taxon>
        <taxon>African cichlids</taxon>
        <taxon>Pseudocrenilabrinae</taxon>
        <taxon>Haplochromini</taxon>
        <taxon>Haplochromis</taxon>
    </lineage>
</organism>
<dbReference type="GO" id="GO:0016020">
    <property type="term" value="C:membrane"/>
    <property type="evidence" value="ECO:0007669"/>
    <property type="project" value="UniProtKB-SubCell"/>
</dbReference>
<dbReference type="CDD" id="cd00054">
    <property type="entry name" value="EGF_CA"/>
    <property type="match status" value="1"/>
</dbReference>
<evidence type="ECO:0000313" key="20">
    <source>
        <dbReference type="Proteomes" id="UP000264840"/>
    </source>
</evidence>
<dbReference type="InterPro" id="IPR008979">
    <property type="entry name" value="Galactose-bd-like_sf"/>
</dbReference>
<dbReference type="InterPro" id="IPR036056">
    <property type="entry name" value="Fibrinogen-like_C"/>
</dbReference>
<evidence type="ECO:0000256" key="4">
    <source>
        <dbReference type="ARBA" id="ARBA00022692"/>
    </source>
</evidence>
<evidence type="ECO:0000256" key="5">
    <source>
        <dbReference type="ARBA" id="ARBA00022729"/>
    </source>
</evidence>
<dbReference type="InterPro" id="IPR013320">
    <property type="entry name" value="ConA-like_dom_sf"/>
</dbReference>
<protein>
    <submittedName>
        <fullName evidence="19">Contactin-associated protein-like 4</fullName>
    </submittedName>
</protein>
<feature type="domain" description="Fibrinogen C-terminal" evidence="18">
    <location>
        <begin position="586"/>
        <end position="638"/>
    </location>
</feature>
<feature type="chain" id="PRO_5018586645" evidence="14">
    <location>
        <begin position="28"/>
        <end position="1313"/>
    </location>
</feature>
<accession>A0A3Q2V7E9</accession>
<evidence type="ECO:0000256" key="2">
    <source>
        <dbReference type="ARBA" id="ARBA00010241"/>
    </source>
</evidence>
<dbReference type="Gene3D" id="2.60.120.200">
    <property type="match status" value="4"/>
</dbReference>
<reference evidence="19" key="2">
    <citation type="submission" date="2025-09" db="UniProtKB">
        <authorList>
            <consortium name="Ensembl"/>
        </authorList>
    </citation>
    <scope>IDENTIFICATION</scope>
</reference>
<dbReference type="CDD" id="cd00057">
    <property type="entry name" value="FA58C"/>
    <property type="match status" value="1"/>
</dbReference>
<dbReference type="Pfam" id="PF00754">
    <property type="entry name" value="F5_F8_type_C"/>
    <property type="match status" value="1"/>
</dbReference>
<evidence type="ECO:0000256" key="14">
    <source>
        <dbReference type="SAM" id="SignalP"/>
    </source>
</evidence>
<comment type="subcellular location">
    <subcellularLocation>
        <location evidence="1">Membrane</location>
        <topology evidence="1">Single-pass type I membrane protein</topology>
    </subcellularLocation>
</comment>
<feature type="domain" description="Laminin G" evidence="16">
    <location>
        <begin position="1019"/>
        <end position="1206"/>
    </location>
</feature>
<dbReference type="SMART" id="SM00231">
    <property type="entry name" value="FA58C"/>
    <property type="match status" value="1"/>
</dbReference>
<dbReference type="RefSeq" id="XP_005918106.1">
    <property type="nucleotide sequence ID" value="XM_005918044.3"/>
</dbReference>
<feature type="transmembrane region" description="Helical" evidence="13">
    <location>
        <begin position="1245"/>
        <end position="1270"/>
    </location>
</feature>
<feature type="domain" description="Laminin G" evidence="16">
    <location>
        <begin position="369"/>
        <end position="548"/>
    </location>
</feature>
<dbReference type="InterPro" id="IPR002181">
    <property type="entry name" value="Fibrinogen_a/b/g_C_dom"/>
</dbReference>
<reference evidence="19" key="1">
    <citation type="submission" date="2025-08" db="UniProtKB">
        <authorList>
            <consortium name="Ensembl"/>
        </authorList>
    </citation>
    <scope>IDENTIFICATION</scope>
</reference>
<evidence type="ECO:0000313" key="19">
    <source>
        <dbReference type="Ensembl" id="ENSHBUP00000007047.1"/>
    </source>
</evidence>
<evidence type="ECO:0000259" key="15">
    <source>
        <dbReference type="PROSITE" id="PS50022"/>
    </source>
</evidence>
<dbReference type="SUPFAM" id="SSF56496">
    <property type="entry name" value="Fibrinogen C-terminal domain-like"/>
    <property type="match status" value="1"/>
</dbReference>
<dbReference type="CDD" id="cd00110">
    <property type="entry name" value="LamG"/>
    <property type="match status" value="4"/>
</dbReference>
<dbReference type="PROSITE" id="PS50025">
    <property type="entry name" value="LAM_G_DOMAIN"/>
    <property type="match status" value="4"/>
</dbReference>
<evidence type="ECO:0000256" key="11">
    <source>
        <dbReference type="PROSITE-ProRule" id="PRU00122"/>
    </source>
</evidence>
<name>A0A3Q2V7E9_HAPBU</name>
<feature type="domain" description="EGF-like" evidence="17">
    <location>
        <begin position="963"/>
        <end position="1001"/>
    </location>
</feature>
<evidence type="ECO:0000259" key="16">
    <source>
        <dbReference type="PROSITE" id="PS50025"/>
    </source>
</evidence>
<dbReference type="InterPro" id="IPR001791">
    <property type="entry name" value="Laminin_G"/>
</dbReference>
<keyword evidence="7 13" id="KW-1133">Transmembrane helix</keyword>
<evidence type="ECO:0000256" key="1">
    <source>
        <dbReference type="ARBA" id="ARBA00004479"/>
    </source>
</evidence>
<dbReference type="Gene3D" id="2.10.25.10">
    <property type="entry name" value="Laminin"/>
    <property type="match status" value="2"/>
</dbReference>
<dbReference type="FunFam" id="2.60.120.260:FF:000016">
    <property type="entry name" value="Contactin-associated protein-like 4 isoform 1"/>
    <property type="match status" value="1"/>
</dbReference>
<dbReference type="SUPFAM" id="SSF57196">
    <property type="entry name" value="EGF/Laminin"/>
    <property type="match status" value="1"/>
</dbReference>
<evidence type="ECO:0000256" key="8">
    <source>
        <dbReference type="ARBA" id="ARBA00023136"/>
    </source>
</evidence>
<dbReference type="PANTHER" id="PTHR15036">
    <property type="entry name" value="PIKACHURIN-LIKE PROTEIN"/>
    <property type="match status" value="1"/>
</dbReference>
<evidence type="ECO:0000259" key="18">
    <source>
        <dbReference type="PROSITE" id="PS51406"/>
    </source>
</evidence>
<feature type="compositionally biased region" description="Polar residues" evidence="12">
    <location>
        <begin position="1292"/>
        <end position="1306"/>
    </location>
</feature>